<keyword evidence="2" id="KW-1003">Cell membrane</keyword>
<organism evidence="8 9">
    <name type="scientific">candidate division WWE3 bacterium CG23_combo_of_CG06-09_8_20_14_all_40_14</name>
    <dbReference type="NCBI Taxonomy" id="1975095"/>
    <lineage>
        <taxon>Bacteria</taxon>
        <taxon>Katanobacteria</taxon>
    </lineage>
</organism>
<feature type="transmembrane region" description="Helical" evidence="7">
    <location>
        <begin position="129"/>
        <end position="151"/>
    </location>
</feature>
<keyword evidence="6 7" id="KW-0472">Membrane</keyword>
<proteinExistence type="predicted"/>
<dbReference type="AlphaFoldDB" id="A0A2G9XDG7"/>
<evidence type="ECO:0000256" key="7">
    <source>
        <dbReference type="SAM" id="Phobius"/>
    </source>
</evidence>
<dbReference type="Proteomes" id="UP000231388">
    <property type="component" value="Unassembled WGS sequence"/>
</dbReference>
<keyword evidence="4 7" id="KW-0812">Transmembrane</keyword>
<comment type="caution">
    <text evidence="8">The sequence shown here is derived from an EMBL/GenBank/DDBJ whole genome shotgun (WGS) entry which is preliminary data.</text>
</comment>
<evidence type="ECO:0000256" key="3">
    <source>
        <dbReference type="ARBA" id="ARBA00022679"/>
    </source>
</evidence>
<feature type="transmembrane region" description="Helical" evidence="7">
    <location>
        <begin position="360"/>
        <end position="379"/>
    </location>
</feature>
<gene>
    <name evidence="8" type="ORF">COX53_02000</name>
</gene>
<feature type="transmembrane region" description="Helical" evidence="7">
    <location>
        <begin position="233"/>
        <end position="253"/>
    </location>
</feature>
<keyword evidence="5 7" id="KW-1133">Transmembrane helix</keyword>
<evidence type="ECO:0000256" key="4">
    <source>
        <dbReference type="ARBA" id="ARBA00022692"/>
    </source>
</evidence>
<feature type="transmembrane region" description="Helical" evidence="7">
    <location>
        <begin position="203"/>
        <end position="221"/>
    </location>
</feature>
<feature type="transmembrane region" description="Helical" evidence="7">
    <location>
        <begin position="20"/>
        <end position="40"/>
    </location>
</feature>
<feature type="transmembrane region" description="Helical" evidence="7">
    <location>
        <begin position="310"/>
        <end position="327"/>
    </location>
</feature>
<evidence type="ECO:0008006" key="10">
    <source>
        <dbReference type="Google" id="ProtNLM"/>
    </source>
</evidence>
<feature type="transmembrane region" description="Helical" evidence="7">
    <location>
        <begin position="434"/>
        <end position="452"/>
    </location>
</feature>
<feature type="transmembrane region" description="Helical" evidence="7">
    <location>
        <begin position="91"/>
        <end position="109"/>
    </location>
</feature>
<feature type="transmembrane region" description="Helical" evidence="7">
    <location>
        <begin position="333"/>
        <end position="353"/>
    </location>
</feature>
<dbReference type="EMBL" id="PCQY01000025">
    <property type="protein sequence ID" value="PIP04533.1"/>
    <property type="molecule type" value="Genomic_DNA"/>
</dbReference>
<feature type="transmembrane region" description="Helical" evidence="7">
    <location>
        <begin position="172"/>
        <end position="197"/>
    </location>
</feature>
<dbReference type="InterPro" id="IPR000715">
    <property type="entry name" value="Glycosyl_transferase_4"/>
</dbReference>
<protein>
    <recommendedName>
        <fullName evidence="10">Undecaprenyl-phosphate alpha-N-acetylglucosaminyl 1-phosphate transferase</fullName>
    </recommendedName>
</protein>
<dbReference type="GO" id="GO:0016780">
    <property type="term" value="F:phosphotransferase activity, for other substituted phosphate groups"/>
    <property type="evidence" value="ECO:0007669"/>
    <property type="project" value="InterPro"/>
</dbReference>
<dbReference type="PANTHER" id="PTHR22926">
    <property type="entry name" value="PHOSPHO-N-ACETYLMURAMOYL-PENTAPEPTIDE-TRANSFERASE"/>
    <property type="match status" value="1"/>
</dbReference>
<dbReference type="GO" id="GO:0044038">
    <property type="term" value="P:cell wall macromolecule biosynthetic process"/>
    <property type="evidence" value="ECO:0007669"/>
    <property type="project" value="TreeGrafter"/>
</dbReference>
<feature type="transmembrane region" description="Helical" evidence="7">
    <location>
        <begin position="279"/>
        <end position="298"/>
    </location>
</feature>
<dbReference type="GO" id="GO:0071555">
    <property type="term" value="P:cell wall organization"/>
    <property type="evidence" value="ECO:0007669"/>
    <property type="project" value="TreeGrafter"/>
</dbReference>
<dbReference type="GO" id="GO:0009103">
    <property type="term" value="P:lipopolysaccharide biosynthetic process"/>
    <property type="evidence" value="ECO:0007669"/>
    <property type="project" value="TreeGrafter"/>
</dbReference>
<dbReference type="CDD" id="cd06853">
    <property type="entry name" value="GT_WecA_like"/>
    <property type="match status" value="1"/>
</dbReference>
<evidence type="ECO:0000313" key="8">
    <source>
        <dbReference type="EMBL" id="PIP04533.1"/>
    </source>
</evidence>
<evidence type="ECO:0000256" key="1">
    <source>
        <dbReference type="ARBA" id="ARBA00004651"/>
    </source>
</evidence>
<dbReference type="Pfam" id="PF00953">
    <property type="entry name" value="Glycos_transf_4"/>
    <property type="match status" value="1"/>
</dbReference>
<feature type="transmembrane region" description="Helical" evidence="7">
    <location>
        <begin position="60"/>
        <end position="79"/>
    </location>
</feature>
<evidence type="ECO:0000256" key="2">
    <source>
        <dbReference type="ARBA" id="ARBA00022475"/>
    </source>
</evidence>
<feature type="transmembrane region" description="Helical" evidence="7">
    <location>
        <begin position="458"/>
        <end position="478"/>
    </location>
</feature>
<evidence type="ECO:0000256" key="5">
    <source>
        <dbReference type="ARBA" id="ARBA00022989"/>
    </source>
</evidence>
<dbReference type="PANTHER" id="PTHR22926:SF3">
    <property type="entry name" value="UNDECAPRENYL-PHOSPHATE ALPHA-N-ACETYLGLUCOSAMINYL 1-PHOSPHATE TRANSFERASE"/>
    <property type="match status" value="1"/>
</dbReference>
<name>A0A2G9XDG7_UNCKA</name>
<evidence type="ECO:0000256" key="6">
    <source>
        <dbReference type="ARBA" id="ARBA00023136"/>
    </source>
</evidence>
<comment type="subcellular location">
    <subcellularLocation>
        <location evidence="1">Cell membrane</location>
        <topology evidence="1">Multi-pass membrane protein</topology>
    </subcellularLocation>
</comment>
<dbReference type="GO" id="GO:0005886">
    <property type="term" value="C:plasma membrane"/>
    <property type="evidence" value="ECO:0007669"/>
    <property type="project" value="UniProtKB-SubCell"/>
</dbReference>
<feature type="transmembrane region" description="Helical" evidence="7">
    <location>
        <begin position="385"/>
        <end position="403"/>
    </location>
</feature>
<accession>A0A2G9XDG7</accession>
<evidence type="ECO:0000313" key="9">
    <source>
        <dbReference type="Proteomes" id="UP000231388"/>
    </source>
</evidence>
<keyword evidence="3" id="KW-0808">Transferase</keyword>
<reference evidence="8 9" key="1">
    <citation type="submission" date="2017-09" db="EMBL/GenBank/DDBJ databases">
        <title>Depth-based differentiation of microbial function through sediment-hosted aquifers and enrichment of novel symbionts in the deep terrestrial subsurface.</title>
        <authorList>
            <person name="Probst A.J."/>
            <person name="Ladd B."/>
            <person name="Jarett J.K."/>
            <person name="Geller-Mcgrath D.E."/>
            <person name="Sieber C.M."/>
            <person name="Emerson J.B."/>
            <person name="Anantharaman K."/>
            <person name="Thomas B.C."/>
            <person name="Malmstrom R."/>
            <person name="Stieglmeier M."/>
            <person name="Klingl A."/>
            <person name="Woyke T."/>
            <person name="Ryan C.M."/>
            <person name="Banfield J.F."/>
        </authorList>
    </citation>
    <scope>NUCLEOTIDE SEQUENCE [LARGE SCALE GENOMIC DNA]</scope>
    <source>
        <strain evidence="8">CG23_combo_of_CG06-09_8_20_14_all_40_14</strain>
    </source>
</reference>
<sequence>MKELLKNLKSDPKFLISQTISLGILLFSVLTLQLLGKTLPDQVPLFFTRSWGVNQLASKQFLYLIPAIQLVFSLVHLVIVNEAIRKRKGDYAVIFNYLNVLAVFLPFAFLLRIVSNLTFFPYNRVDARFINIILPFFISFFISVFSGKYVIKFARKLSIVTNPETDKHPAMLINSLIPRAGVLIFYAGFIITSLIFLPLSSKRVVGILIGVSLMAILGLLDDKFKDINRYLRLVVMGGIAAIPSLLGVIIFYLNTPFGDPVKLDSLVFRFEAFSSEHKVYILAVAFSILWILWIMNALSWSNGIDGQFSGIAGIAAITIAILSLRFAKIDQENINTATISAITAGAVFGVTPFTWYPQKILWGFGATAVGLVLACTALLSVSKVAIASLVLLIPFLDGIVAIIRRISKGQSPFYGDREHLHHKLLDMGWSKPQVALFYWAITALLGVVAIASSGKDTILTITTFGGVAGFVIIIFNLFNIKKK</sequence>